<feature type="chain" id="PRO_5045719536" evidence="1">
    <location>
        <begin position="23"/>
        <end position="155"/>
    </location>
</feature>
<sequence>MPFLRNRPLVLFACLFCTSVFAAEIKVIQPYVNVTRANDLSASVYAQLVNNTKEDRYLVAAQTDAASKAELRTVVSRGSANETRNAPFFRVPPQSTLELSPSTQHIVLLGLIKPLEKNDHINVTLIFKDGQKVPVRVPVTFLITDFMHMKAKNTE</sequence>
<evidence type="ECO:0000313" key="2">
    <source>
        <dbReference type="EMBL" id="MCA2018943.1"/>
    </source>
</evidence>
<dbReference type="PANTHER" id="PTHR36302:SF1">
    <property type="entry name" value="COPPER CHAPERONE PCU(A)C"/>
    <property type="match status" value="1"/>
</dbReference>
<dbReference type="PANTHER" id="PTHR36302">
    <property type="entry name" value="BLR7088 PROTEIN"/>
    <property type="match status" value="1"/>
</dbReference>
<comment type="caution">
    <text evidence="2">The sequence shown here is derived from an EMBL/GenBank/DDBJ whole genome shotgun (WGS) entry which is preliminary data.</text>
</comment>
<dbReference type="EMBL" id="JAIWIU010000221">
    <property type="protein sequence ID" value="MCA2018943.1"/>
    <property type="molecule type" value="Genomic_DNA"/>
</dbReference>
<proteinExistence type="predicted"/>
<dbReference type="Proteomes" id="UP001199044">
    <property type="component" value="Unassembled WGS sequence"/>
</dbReference>
<feature type="signal peptide" evidence="1">
    <location>
        <begin position="1"/>
        <end position="22"/>
    </location>
</feature>
<dbReference type="Gene3D" id="2.60.40.1890">
    <property type="entry name" value="PCu(A)C copper chaperone"/>
    <property type="match status" value="1"/>
</dbReference>
<dbReference type="InterPro" id="IPR036182">
    <property type="entry name" value="PCuAC_sf"/>
</dbReference>
<evidence type="ECO:0000256" key="1">
    <source>
        <dbReference type="SAM" id="SignalP"/>
    </source>
</evidence>
<reference evidence="3" key="1">
    <citation type="submission" date="2023-07" db="EMBL/GenBank/DDBJ databases">
        <title>Molecular identification of indigenous halophilic bacteria isolated from red sea cost, biodegradation of synthetic dyes and assessment of degraded metabolite toxicity.</title>
        <authorList>
            <person name="Chaieb K."/>
            <person name="Altayb H.N."/>
        </authorList>
    </citation>
    <scope>NUCLEOTIDE SEQUENCE [LARGE SCALE GENOMIC DNA]</scope>
    <source>
        <strain evidence="3">K20</strain>
    </source>
</reference>
<protein>
    <submittedName>
        <fullName evidence="2">Copper chaperone PCu(A)C</fullName>
    </submittedName>
</protein>
<keyword evidence="3" id="KW-1185">Reference proteome</keyword>
<dbReference type="SUPFAM" id="SSF110087">
    <property type="entry name" value="DR1885-like metal-binding protein"/>
    <property type="match status" value="1"/>
</dbReference>
<dbReference type="RefSeq" id="WP_225252220.1">
    <property type="nucleotide sequence ID" value="NZ_CP152308.1"/>
</dbReference>
<accession>A0ABS7YU98</accession>
<dbReference type="Pfam" id="PF04314">
    <property type="entry name" value="PCuAC"/>
    <property type="match status" value="1"/>
</dbReference>
<gene>
    <name evidence="2" type="ORF">LDJ79_22715</name>
</gene>
<dbReference type="InterPro" id="IPR007410">
    <property type="entry name" value="LpqE-like"/>
</dbReference>
<organism evidence="2 3">
    <name type="scientific">Vibrio tritonius</name>
    <dbReference type="NCBI Taxonomy" id="1435069"/>
    <lineage>
        <taxon>Bacteria</taxon>
        <taxon>Pseudomonadati</taxon>
        <taxon>Pseudomonadota</taxon>
        <taxon>Gammaproteobacteria</taxon>
        <taxon>Vibrionales</taxon>
        <taxon>Vibrionaceae</taxon>
        <taxon>Vibrio</taxon>
    </lineage>
</organism>
<name>A0ABS7YU98_9VIBR</name>
<keyword evidence="1" id="KW-0732">Signal</keyword>
<dbReference type="InterPro" id="IPR058248">
    <property type="entry name" value="Lxx211020-like"/>
</dbReference>
<evidence type="ECO:0000313" key="3">
    <source>
        <dbReference type="Proteomes" id="UP001199044"/>
    </source>
</evidence>